<evidence type="ECO:0000313" key="3">
    <source>
        <dbReference type="Proteomes" id="UP001596135"/>
    </source>
</evidence>
<sequence>MSFAVPADAYARFMGRFSEPLAVAFADFAGVEAGQSVLDVGSGPGALTTVLVDRLGAGAVAAVEPSPPFVDALTARLPDVDVRAASAEDLPFADDTFDGTLAELVVHFMTDPVAGLREMARVTRPGGVVAACVWDHDGGRSPLSTCWRAATEIAPDVVDEAGLPGAREGHLEQLCAAAGLQDVESTVLSVEVVFDDFEEWWQPYTNGAGPLGAYIKGLDEPARQALRDRCAELLLPAPFPIRGSAWTVRARA</sequence>
<dbReference type="GO" id="GO:0032259">
    <property type="term" value="P:methylation"/>
    <property type="evidence" value="ECO:0007669"/>
    <property type="project" value="UniProtKB-KW"/>
</dbReference>
<dbReference type="Gene3D" id="3.40.50.150">
    <property type="entry name" value="Vaccinia Virus protein VP39"/>
    <property type="match status" value="1"/>
</dbReference>
<organism evidence="2 3">
    <name type="scientific">Nocardioides hankookensis</name>
    <dbReference type="NCBI Taxonomy" id="443157"/>
    <lineage>
        <taxon>Bacteria</taxon>
        <taxon>Bacillati</taxon>
        <taxon>Actinomycetota</taxon>
        <taxon>Actinomycetes</taxon>
        <taxon>Propionibacteriales</taxon>
        <taxon>Nocardioidaceae</taxon>
        <taxon>Nocardioides</taxon>
    </lineage>
</organism>
<dbReference type="Proteomes" id="UP001596135">
    <property type="component" value="Unassembled WGS sequence"/>
</dbReference>
<comment type="caution">
    <text evidence="2">The sequence shown here is derived from an EMBL/GenBank/DDBJ whole genome shotgun (WGS) entry which is preliminary data.</text>
</comment>
<proteinExistence type="predicted"/>
<dbReference type="RefSeq" id="WP_379154589.1">
    <property type="nucleotide sequence ID" value="NZ_JBHSRJ010000004.1"/>
</dbReference>
<dbReference type="InterPro" id="IPR050508">
    <property type="entry name" value="Methyltransf_Superfamily"/>
</dbReference>
<name>A0ABW1LJ68_9ACTN</name>
<protein>
    <submittedName>
        <fullName evidence="2">Class I SAM-dependent methyltransferase</fullName>
        <ecNumber evidence="2">2.1.1.-</ecNumber>
    </submittedName>
</protein>
<dbReference type="InterPro" id="IPR029063">
    <property type="entry name" value="SAM-dependent_MTases_sf"/>
</dbReference>
<keyword evidence="3" id="KW-1185">Reference proteome</keyword>
<dbReference type="SUPFAM" id="SSF53335">
    <property type="entry name" value="S-adenosyl-L-methionine-dependent methyltransferases"/>
    <property type="match status" value="1"/>
</dbReference>
<evidence type="ECO:0000259" key="1">
    <source>
        <dbReference type="Pfam" id="PF08241"/>
    </source>
</evidence>
<dbReference type="InterPro" id="IPR013216">
    <property type="entry name" value="Methyltransf_11"/>
</dbReference>
<dbReference type="CDD" id="cd02440">
    <property type="entry name" value="AdoMet_MTases"/>
    <property type="match status" value="1"/>
</dbReference>
<dbReference type="EMBL" id="JBHSRJ010000004">
    <property type="protein sequence ID" value="MFC6044005.1"/>
    <property type="molecule type" value="Genomic_DNA"/>
</dbReference>
<dbReference type="EC" id="2.1.1.-" evidence="2"/>
<keyword evidence="2" id="KW-0808">Transferase</keyword>
<dbReference type="GO" id="GO:0008168">
    <property type="term" value="F:methyltransferase activity"/>
    <property type="evidence" value="ECO:0007669"/>
    <property type="project" value="UniProtKB-KW"/>
</dbReference>
<reference evidence="3" key="1">
    <citation type="journal article" date="2019" name="Int. J. Syst. Evol. Microbiol.">
        <title>The Global Catalogue of Microorganisms (GCM) 10K type strain sequencing project: providing services to taxonomists for standard genome sequencing and annotation.</title>
        <authorList>
            <consortium name="The Broad Institute Genomics Platform"/>
            <consortium name="The Broad Institute Genome Sequencing Center for Infectious Disease"/>
            <person name="Wu L."/>
            <person name="Ma J."/>
        </authorList>
    </citation>
    <scope>NUCLEOTIDE SEQUENCE [LARGE SCALE GENOMIC DNA]</scope>
    <source>
        <strain evidence="3">CCUG 54522</strain>
    </source>
</reference>
<dbReference type="Pfam" id="PF08241">
    <property type="entry name" value="Methyltransf_11"/>
    <property type="match status" value="1"/>
</dbReference>
<keyword evidence="2" id="KW-0489">Methyltransferase</keyword>
<dbReference type="PANTHER" id="PTHR42912">
    <property type="entry name" value="METHYLTRANSFERASE"/>
    <property type="match status" value="1"/>
</dbReference>
<gene>
    <name evidence="2" type="ORF">ACFPYL_12995</name>
</gene>
<accession>A0ABW1LJ68</accession>
<evidence type="ECO:0000313" key="2">
    <source>
        <dbReference type="EMBL" id="MFC6044005.1"/>
    </source>
</evidence>
<feature type="domain" description="Methyltransferase type 11" evidence="1">
    <location>
        <begin position="38"/>
        <end position="130"/>
    </location>
</feature>